<dbReference type="EMBL" id="GGEC01081465">
    <property type="protein sequence ID" value="MBX61949.1"/>
    <property type="molecule type" value="Transcribed_RNA"/>
</dbReference>
<protein>
    <submittedName>
        <fullName evidence="1">Uncharacterized protein</fullName>
    </submittedName>
</protein>
<proteinExistence type="predicted"/>
<reference evidence="1" key="1">
    <citation type="submission" date="2018-02" db="EMBL/GenBank/DDBJ databases">
        <title>Rhizophora mucronata_Transcriptome.</title>
        <authorList>
            <person name="Meera S.P."/>
            <person name="Sreeshan A."/>
            <person name="Augustine A."/>
        </authorList>
    </citation>
    <scope>NUCLEOTIDE SEQUENCE</scope>
    <source>
        <tissue evidence="1">Leaf</tissue>
    </source>
</reference>
<sequence>MNQFLENSTNKSGSSRKVQFDKKVKQQIIHKTLKKRTRPPYLMFHILLNNKHSWLPAKELPGIIL</sequence>
<dbReference type="AlphaFoldDB" id="A0A2P2Q4X6"/>
<evidence type="ECO:0000313" key="1">
    <source>
        <dbReference type="EMBL" id="MBX61949.1"/>
    </source>
</evidence>
<name>A0A2P2Q4X6_RHIMU</name>
<accession>A0A2P2Q4X6</accession>
<organism evidence="1">
    <name type="scientific">Rhizophora mucronata</name>
    <name type="common">Asiatic mangrove</name>
    <dbReference type="NCBI Taxonomy" id="61149"/>
    <lineage>
        <taxon>Eukaryota</taxon>
        <taxon>Viridiplantae</taxon>
        <taxon>Streptophyta</taxon>
        <taxon>Embryophyta</taxon>
        <taxon>Tracheophyta</taxon>
        <taxon>Spermatophyta</taxon>
        <taxon>Magnoliopsida</taxon>
        <taxon>eudicotyledons</taxon>
        <taxon>Gunneridae</taxon>
        <taxon>Pentapetalae</taxon>
        <taxon>rosids</taxon>
        <taxon>fabids</taxon>
        <taxon>Malpighiales</taxon>
        <taxon>Rhizophoraceae</taxon>
        <taxon>Rhizophora</taxon>
    </lineage>
</organism>